<keyword evidence="5" id="KW-1185">Reference proteome</keyword>
<dbReference type="GO" id="GO:0016779">
    <property type="term" value="F:nucleotidyltransferase activity"/>
    <property type="evidence" value="ECO:0007669"/>
    <property type="project" value="UniProtKB-KW"/>
</dbReference>
<dbReference type="InterPro" id="IPR005835">
    <property type="entry name" value="NTP_transferase_dom"/>
</dbReference>
<dbReference type="PANTHER" id="PTHR43584">
    <property type="entry name" value="NUCLEOTIDYL TRANSFERASE"/>
    <property type="match status" value="1"/>
</dbReference>
<sequence>MKQDISAMILAAGRGRRMGDMTNHTPKPLIKVNGKSLIEWQIERLVSAGVTNIVINVAYLAELIVDEIGFGEPWGITICYLYEPLDAYDTGGGIARALPWLSDPFIVVNADVMTDYDFSHLIHYSQAMKSLAHLILVPNPKHNLKGDFCLDGQSNIIDKTDKIGQSYTYTGISVCRKSLFANVYVGEKVSLPSVWQSFIEQKAISGEVYHANWCDVGTPERWQEVSNGY</sequence>
<dbReference type="PANTHER" id="PTHR43584:SF8">
    <property type="entry name" value="N-ACETYLMURAMATE ALPHA-1-PHOSPHATE URIDYLYLTRANSFERASE"/>
    <property type="match status" value="1"/>
</dbReference>
<dbReference type="RefSeq" id="WP_157968143.1">
    <property type="nucleotide sequence ID" value="NZ_BMJS01000001.1"/>
</dbReference>
<dbReference type="CDD" id="cd06422">
    <property type="entry name" value="NTP_transferase_like_1"/>
    <property type="match status" value="1"/>
</dbReference>
<dbReference type="InterPro" id="IPR029044">
    <property type="entry name" value="Nucleotide-diphossugar_trans"/>
</dbReference>
<dbReference type="Pfam" id="PF00483">
    <property type="entry name" value="NTP_transferase"/>
    <property type="match status" value="1"/>
</dbReference>
<gene>
    <name evidence="4" type="primary">mpg1</name>
    <name evidence="4" type="ORF">GCM10010995_02810</name>
</gene>
<evidence type="ECO:0000313" key="5">
    <source>
        <dbReference type="Proteomes" id="UP000636949"/>
    </source>
</evidence>
<evidence type="ECO:0000313" key="4">
    <source>
        <dbReference type="EMBL" id="GGF88972.1"/>
    </source>
</evidence>
<evidence type="ECO:0000256" key="1">
    <source>
        <dbReference type="ARBA" id="ARBA00022679"/>
    </source>
</evidence>
<dbReference type="OrthoDB" id="9788272at2"/>
<evidence type="ECO:0000256" key="2">
    <source>
        <dbReference type="ARBA" id="ARBA00022695"/>
    </source>
</evidence>
<feature type="domain" description="Nucleotidyl transferase" evidence="3">
    <location>
        <begin position="7"/>
        <end position="226"/>
    </location>
</feature>
<reference evidence="4" key="1">
    <citation type="journal article" date="2014" name="Int. J. Syst. Evol. Microbiol.">
        <title>Complete genome sequence of Corynebacterium casei LMG S-19264T (=DSM 44701T), isolated from a smear-ripened cheese.</title>
        <authorList>
            <consortium name="US DOE Joint Genome Institute (JGI-PGF)"/>
            <person name="Walter F."/>
            <person name="Albersmeier A."/>
            <person name="Kalinowski J."/>
            <person name="Ruckert C."/>
        </authorList>
    </citation>
    <scope>NUCLEOTIDE SEQUENCE</scope>
    <source>
        <strain evidence="4">CGMCC 1.15758</strain>
    </source>
</reference>
<comment type="caution">
    <text evidence="4">The sequence shown here is derived from an EMBL/GenBank/DDBJ whole genome shotgun (WGS) entry which is preliminary data.</text>
</comment>
<dbReference type="InterPro" id="IPR050065">
    <property type="entry name" value="GlmU-like"/>
</dbReference>
<keyword evidence="2" id="KW-0548">Nucleotidyltransferase</keyword>
<dbReference type="Gene3D" id="3.90.550.10">
    <property type="entry name" value="Spore Coat Polysaccharide Biosynthesis Protein SpsA, Chain A"/>
    <property type="match status" value="1"/>
</dbReference>
<dbReference type="Proteomes" id="UP000636949">
    <property type="component" value="Unassembled WGS sequence"/>
</dbReference>
<reference evidence="4" key="2">
    <citation type="submission" date="2020-09" db="EMBL/GenBank/DDBJ databases">
        <authorList>
            <person name="Sun Q."/>
            <person name="Zhou Y."/>
        </authorList>
    </citation>
    <scope>NUCLEOTIDE SEQUENCE</scope>
    <source>
        <strain evidence="4">CGMCC 1.15758</strain>
    </source>
</reference>
<dbReference type="SUPFAM" id="SSF53448">
    <property type="entry name" value="Nucleotide-diphospho-sugar transferases"/>
    <property type="match status" value="1"/>
</dbReference>
<protein>
    <submittedName>
        <fullName evidence="4">Nucleotidyltransferase</fullName>
    </submittedName>
</protein>
<name>A0A8J3E876_9GAMM</name>
<keyword evidence="1" id="KW-0808">Transferase</keyword>
<accession>A0A8J3E876</accession>
<proteinExistence type="predicted"/>
<evidence type="ECO:0000259" key="3">
    <source>
        <dbReference type="Pfam" id="PF00483"/>
    </source>
</evidence>
<dbReference type="AlphaFoldDB" id="A0A8J3E876"/>
<dbReference type="EMBL" id="BMJS01000001">
    <property type="protein sequence ID" value="GGF88972.1"/>
    <property type="molecule type" value="Genomic_DNA"/>
</dbReference>
<organism evidence="4 5">
    <name type="scientific">Cysteiniphilum litorale</name>
    <dbReference type="NCBI Taxonomy" id="2056700"/>
    <lineage>
        <taxon>Bacteria</taxon>
        <taxon>Pseudomonadati</taxon>
        <taxon>Pseudomonadota</taxon>
        <taxon>Gammaproteobacteria</taxon>
        <taxon>Thiotrichales</taxon>
        <taxon>Fastidiosibacteraceae</taxon>
        <taxon>Cysteiniphilum</taxon>
    </lineage>
</organism>